<gene>
    <name evidence="2" type="ORF">PISMIDRAFT_117798</name>
</gene>
<keyword evidence="3" id="KW-1185">Reference proteome</keyword>
<reference evidence="3" key="2">
    <citation type="submission" date="2015-01" db="EMBL/GenBank/DDBJ databases">
        <title>Evolutionary Origins and Diversification of the Mycorrhizal Mutualists.</title>
        <authorList>
            <consortium name="DOE Joint Genome Institute"/>
            <consortium name="Mycorrhizal Genomics Consortium"/>
            <person name="Kohler A."/>
            <person name="Kuo A."/>
            <person name="Nagy L.G."/>
            <person name="Floudas D."/>
            <person name="Copeland A."/>
            <person name="Barry K.W."/>
            <person name="Cichocki N."/>
            <person name="Veneault-Fourrey C."/>
            <person name="LaButti K."/>
            <person name="Lindquist E.A."/>
            <person name="Lipzen A."/>
            <person name="Lundell T."/>
            <person name="Morin E."/>
            <person name="Murat C."/>
            <person name="Riley R."/>
            <person name="Ohm R."/>
            <person name="Sun H."/>
            <person name="Tunlid A."/>
            <person name="Henrissat B."/>
            <person name="Grigoriev I.V."/>
            <person name="Hibbett D.S."/>
            <person name="Martin F."/>
        </authorList>
    </citation>
    <scope>NUCLEOTIDE SEQUENCE [LARGE SCALE GENOMIC DNA]</scope>
    <source>
        <strain evidence="3">441</strain>
    </source>
</reference>
<accession>A0A0C9Z1Z5</accession>
<sequence>MAAHIHSFTASPEEQNPGSQPSDYLQNCCPLCFGAPDFQSVRTVQDDLDCIVCLDACFTQKRTNNPQNAAAHDPPNPINTVFIPESEVKVMESFIER</sequence>
<reference evidence="2 3" key="1">
    <citation type="submission" date="2014-04" db="EMBL/GenBank/DDBJ databases">
        <authorList>
            <consortium name="DOE Joint Genome Institute"/>
            <person name="Kuo A."/>
            <person name="Kohler A."/>
            <person name="Costa M.D."/>
            <person name="Nagy L.G."/>
            <person name="Floudas D."/>
            <person name="Copeland A."/>
            <person name="Barry K.W."/>
            <person name="Cichocki N."/>
            <person name="Veneault-Fourrey C."/>
            <person name="LaButti K."/>
            <person name="Lindquist E.A."/>
            <person name="Lipzen A."/>
            <person name="Lundell T."/>
            <person name="Morin E."/>
            <person name="Murat C."/>
            <person name="Sun H."/>
            <person name="Tunlid A."/>
            <person name="Henrissat B."/>
            <person name="Grigoriev I.V."/>
            <person name="Hibbett D.S."/>
            <person name="Martin F."/>
            <person name="Nordberg H.P."/>
            <person name="Cantor M.N."/>
            <person name="Hua S.X."/>
        </authorList>
    </citation>
    <scope>NUCLEOTIDE SEQUENCE [LARGE SCALE GENOMIC DNA]</scope>
    <source>
        <strain evidence="2 3">441</strain>
    </source>
</reference>
<dbReference type="OrthoDB" id="2666777at2759"/>
<dbReference type="STRING" id="765257.A0A0C9Z1Z5"/>
<dbReference type="Proteomes" id="UP000054018">
    <property type="component" value="Unassembled WGS sequence"/>
</dbReference>
<evidence type="ECO:0000313" key="3">
    <source>
        <dbReference type="Proteomes" id="UP000054018"/>
    </source>
</evidence>
<dbReference type="AlphaFoldDB" id="A0A0C9Z1Z5"/>
<evidence type="ECO:0000313" key="2">
    <source>
        <dbReference type="EMBL" id="KIK14003.1"/>
    </source>
</evidence>
<name>A0A0C9Z1Z5_9AGAM</name>
<dbReference type="EMBL" id="KN833961">
    <property type="protein sequence ID" value="KIK14003.1"/>
    <property type="molecule type" value="Genomic_DNA"/>
</dbReference>
<dbReference type="HOGENOM" id="CLU_183192_0_0_1"/>
<feature type="compositionally biased region" description="Polar residues" evidence="1">
    <location>
        <begin position="8"/>
        <end position="22"/>
    </location>
</feature>
<protein>
    <submittedName>
        <fullName evidence="2">Uncharacterized protein</fullName>
    </submittedName>
</protein>
<feature type="region of interest" description="Disordered" evidence="1">
    <location>
        <begin position="1"/>
        <end position="22"/>
    </location>
</feature>
<evidence type="ECO:0000256" key="1">
    <source>
        <dbReference type="SAM" id="MobiDB-lite"/>
    </source>
</evidence>
<proteinExistence type="predicted"/>
<organism evidence="2 3">
    <name type="scientific">Pisolithus microcarpus 441</name>
    <dbReference type="NCBI Taxonomy" id="765257"/>
    <lineage>
        <taxon>Eukaryota</taxon>
        <taxon>Fungi</taxon>
        <taxon>Dikarya</taxon>
        <taxon>Basidiomycota</taxon>
        <taxon>Agaricomycotina</taxon>
        <taxon>Agaricomycetes</taxon>
        <taxon>Agaricomycetidae</taxon>
        <taxon>Boletales</taxon>
        <taxon>Sclerodermatineae</taxon>
        <taxon>Pisolithaceae</taxon>
        <taxon>Pisolithus</taxon>
    </lineage>
</organism>